<keyword evidence="3" id="KW-0732">Signal</keyword>
<dbReference type="GO" id="GO:0007043">
    <property type="term" value="P:cell-cell junction assembly"/>
    <property type="evidence" value="ECO:0007669"/>
    <property type="project" value="TreeGrafter"/>
</dbReference>
<evidence type="ECO:0000256" key="8">
    <source>
        <dbReference type="ARBA" id="ARBA00023180"/>
    </source>
</evidence>
<dbReference type="Pfam" id="PF23597">
    <property type="entry name" value="KIAA0319_N"/>
    <property type="match status" value="1"/>
</dbReference>
<evidence type="ECO:0000256" key="4">
    <source>
        <dbReference type="ARBA" id="ARBA00022737"/>
    </source>
</evidence>
<feature type="region of interest" description="Disordered" evidence="10">
    <location>
        <begin position="1107"/>
        <end position="1134"/>
    </location>
</feature>
<feature type="domain" description="Cadherin" evidence="12">
    <location>
        <begin position="583"/>
        <end position="687"/>
    </location>
</feature>
<dbReference type="GO" id="GO:0016339">
    <property type="term" value="P:calcium-dependent cell-cell adhesion via plasma membrane cell adhesion molecules"/>
    <property type="evidence" value="ECO:0007669"/>
    <property type="project" value="TreeGrafter"/>
</dbReference>
<evidence type="ECO:0000259" key="12">
    <source>
        <dbReference type="PROSITE" id="PS50268"/>
    </source>
</evidence>
<dbReference type="PROSITE" id="PS00232">
    <property type="entry name" value="CADHERIN_1"/>
    <property type="match status" value="3"/>
</dbReference>
<comment type="subcellular location">
    <subcellularLocation>
        <location evidence="1">Membrane</location>
        <topology evidence="1">Single-pass membrane protein</topology>
    </subcellularLocation>
</comment>
<evidence type="ECO:0000256" key="2">
    <source>
        <dbReference type="ARBA" id="ARBA00022692"/>
    </source>
</evidence>
<dbReference type="GO" id="GO:0034332">
    <property type="term" value="P:adherens junction organization"/>
    <property type="evidence" value="ECO:0007669"/>
    <property type="project" value="TreeGrafter"/>
</dbReference>
<evidence type="ECO:0000256" key="9">
    <source>
        <dbReference type="PROSITE-ProRule" id="PRU00043"/>
    </source>
</evidence>
<evidence type="ECO:0000313" key="14">
    <source>
        <dbReference type="Proteomes" id="UP000275408"/>
    </source>
</evidence>
<evidence type="ECO:0000256" key="10">
    <source>
        <dbReference type="SAM" id="MobiDB-lite"/>
    </source>
</evidence>
<feature type="compositionally biased region" description="Polar residues" evidence="10">
    <location>
        <begin position="1112"/>
        <end position="1122"/>
    </location>
</feature>
<dbReference type="InterPro" id="IPR015919">
    <property type="entry name" value="Cadherin-like_sf"/>
</dbReference>
<dbReference type="SMART" id="SM00112">
    <property type="entry name" value="CA"/>
    <property type="match status" value="7"/>
</dbReference>
<dbReference type="Gene3D" id="2.60.40.60">
    <property type="entry name" value="Cadherins"/>
    <property type="match status" value="7"/>
</dbReference>
<dbReference type="CDD" id="cd11304">
    <property type="entry name" value="Cadherin_repeat"/>
    <property type="match status" value="7"/>
</dbReference>
<feature type="transmembrane region" description="Helical" evidence="11">
    <location>
        <begin position="21"/>
        <end position="39"/>
    </location>
</feature>
<dbReference type="Pfam" id="PF18861">
    <property type="entry name" value="PTP_tm"/>
    <property type="match status" value="1"/>
</dbReference>
<feature type="domain" description="Cadherin" evidence="12">
    <location>
        <begin position="258"/>
        <end position="357"/>
    </location>
</feature>
<evidence type="ECO:0000256" key="5">
    <source>
        <dbReference type="ARBA" id="ARBA00022837"/>
    </source>
</evidence>
<name>A0A3M6TD71_POCDA</name>
<reference evidence="13 14" key="1">
    <citation type="journal article" date="2018" name="Sci. Rep.">
        <title>Comparative analysis of the Pocillopora damicornis genome highlights role of immune system in coral evolution.</title>
        <authorList>
            <person name="Cunning R."/>
            <person name="Bay R.A."/>
            <person name="Gillette P."/>
            <person name="Baker A.C."/>
            <person name="Traylor-Knowles N."/>
        </authorList>
    </citation>
    <scope>NUCLEOTIDE SEQUENCE [LARGE SCALE GENOMIC DNA]</scope>
    <source>
        <strain evidence="13">RSMAS</strain>
        <tissue evidence="13">Whole animal</tissue>
    </source>
</reference>
<comment type="caution">
    <text evidence="13">The sequence shown here is derived from an EMBL/GenBank/DDBJ whole genome shotgun (WGS) entry which is preliminary data.</text>
</comment>
<keyword evidence="6 11" id="KW-1133">Transmembrane helix</keyword>
<dbReference type="SUPFAM" id="SSF49313">
    <property type="entry name" value="Cadherin-like"/>
    <property type="match status" value="7"/>
</dbReference>
<dbReference type="PANTHER" id="PTHR24027:SF422">
    <property type="entry name" value="CADHERIN DOMAIN-CONTAINING PROTEIN"/>
    <property type="match status" value="1"/>
</dbReference>
<dbReference type="STRING" id="46731.A0A3M6TD71"/>
<keyword evidence="14" id="KW-1185">Reference proteome</keyword>
<dbReference type="FunFam" id="2.60.40.60:FF:000033">
    <property type="entry name" value="FAT atypical cadherin 1"/>
    <property type="match status" value="1"/>
</dbReference>
<keyword evidence="4" id="KW-0677">Repeat</keyword>
<dbReference type="GO" id="GO:0005509">
    <property type="term" value="F:calcium ion binding"/>
    <property type="evidence" value="ECO:0007669"/>
    <property type="project" value="UniProtKB-UniRule"/>
</dbReference>
<gene>
    <name evidence="13" type="ORF">pdam_00016741</name>
</gene>
<protein>
    <recommendedName>
        <fullName evidence="12">Cadherin domain-containing protein</fullName>
    </recommendedName>
</protein>
<dbReference type="PANTHER" id="PTHR24027">
    <property type="entry name" value="CADHERIN-23"/>
    <property type="match status" value="1"/>
</dbReference>
<feature type="domain" description="Cadherin" evidence="12">
    <location>
        <begin position="463"/>
        <end position="582"/>
    </location>
</feature>
<sequence>MKLIGKQTYKKQLVMERRPAELPRIAAVAFLLINFGVIISDSLVIDDPHSTVICIAGNTSYNASFAKDIEAGVFTSLKEVESVESCVRRACNRRAGHVAFLLEKTCFMVRCYVPPTSCRIKTTKPSTPSIFTISITPYTWFDAAPVFSDELPRVIEVIENNQRGQIIQNIHGHAKSRQNPNASIKYSILTGNTGNAFELRPHPLGQSASLVAIRRLDREKISWYNLTILAVNIDENKTSTRVLSINVTDKNDNAPVFSHTNYSVTILSNLSSGSEVFRINATDADIGENARMRFYLLNHQSLFRMLPESGTILLNQKVRVDRANSYTLIVAARNGAHKTITTVKVHVLGVNEHRPFFEIPEYKVKVSEALKAGNSVTKVLARDYDYGKNGELNFTIIAGNVSYFSIDKEGVVKTRQSLLTRGGLNGSLTIIVSDKGTPPKRSVDVAKVYITIEEIKKHKVKFDLERYHVTIAENTPIGATILAVRAVSGVKREKLEEQRLDRKSKRVVYSIGNADGNRYFKIGKHSGLITTQVAMDYEKVKEYRLAIFAKDMERRDESGRYESDKSDVVVRVLDVNDNAPRFVLDSYQEVISENATVDSEILRVTATDADSGTNGQIHYRIDHGNSNGTFELDDNNGVLKLQQRLTTQVSDFYNLTIFAMDHGVPFLISRPAFIYLKVRRSIHPPCTKKLAFPKAIYLADVNESIPIGSNILRVTAKNGRCNPASKVNYFLSEIRDPEIDDHFKVFSQTGVIKLLKPLDFEDRNRYAFYVGATDSRTANPVDTVLVRILVKDENDNRPVFYEQRYKKLLTETPEPKTVVAQVAAFDKDSGKNAELEYFIVSGSYSYFRIDQKSGAVSTSERKNLKSQNLRLFNITVSVSDYGKPPLKAKRQARLSVLVFLPLRSPLILIETTDTTMTIRFDLKDMARSNIAKYGIIVQEYVDDNSEYDAISEREPLTWYKVSQSAEEDQALNRYITKVIPSTPSIEKSRPLEVEIGVDKNCENRRGDKDFCNGPLGPGKKYRFQLRAYLKSTGPFEDCKYKDSDFSNPHFTALPQPKPAYQKEVRKNYDAVVYSVGTALVLVIILAFLRGFYRLKLDRKRIHEEKKKRISFPMSNPRFQEPNSPVEKIKTPGPAKKMVAVNLDKGSEFSHRDEDEGSSPDSALGTCPSSNSEPTPRENIKPTRFLRALTEGLSLNGMPHESTRPLQSRRRPTLQEVRLKNYFNSVESSSCASCDHVKIYCVQETVT</sequence>
<dbReference type="GO" id="GO:0016477">
    <property type="term" value="P:cell migration"/>
    <property type="evidence" value="ECO:0007669"/>
    <property type="project" value="TreeGrafter"/>
</dbReference>
<evidence type="ECO:0000256" key="11">
    <source>
        <dbReference type="SAM" id="Phobius"/>
    </source>
</evidence>
<dbReference type="InterPro" id="IPR002126">
    <property type="entry name" value="Cadherin-like_dom"/>
</dbReference>
<dbReference type="GO" id="GO:0045296">
    <property type="term" value="F:cadherin binding"/>
    <property type="evidence" value="ECO:0007669"/>
    <property type="project" value="TreeGrafter"/>
</dbReference>
<feature type="domain" description="Cadherin" evidence="12">
    <location>
        <begin position="693"/>
        <end position="800"/>
    </location>
</feature>
<evidence type="ECO:0000256" key="1">
    <source>
        <dbReference type="ARBA" id="ARBA00004167"/>
    </source>
</evidence>
<organism evidence="13 14">
    <name type="scientific">Pocillopora damicornis</name>
    <name type="common">Cauliflower coral</name>
    <name type="synonym">Millepora damicornis</name>
    <dbReference type="NCBI Taxonomy" id="46731"/>
    <lineage>
        <taxon>Eukaryota</taxon>
        <taxon>Metazoa</taxon>
        <taxon>Cnidaria</taxon>
        <taxon>Anthozoa</taxon>
        <taxon>Hexacorallia</taxon>
        <taxon>Scleractinia</taxon>
        <taxon>Astrocoeniina</taxon>
        <taxon>Pocilloporidae</taxon>
        <taxon>Pocillopora</taxon>
    </lineage>
</organism>
<accession>A0A3M6TD71</accession>
<dbReference type="Proteomes" id="UP000275408">
    <property type="component" value="Unassembled WGS sequence"/>
</dbReference>
<dbReference type="GO" id="GO:0044331">
    <property type="term" value="P:cell-cell adhesion mediated by cadherin"/>
    <property type="evidence" value="ECO:0007669"/>
    <property type="project" value="TreeGrafter"/>
</dbReference>
<dbReference type="InterPro" id="IPR013980">
    <property type="entry name" value="MANSC_dom"/>
</dbReference>
<dbReference type="PROSITE" id="PS50268">
    <property type="entry name" value="CADHERIN_2"/>
    <property type="match status" value="7"/>
</dbReference>
<dbReference type="EMBL" id="RCHS01003840">
    <property type="protein sequence ID" value="RMX39281.1"/>
    <property type="molecule type" value="Genomic_DNA"/>
</dbReference>
<evidence type="ECO:0000256" key="7">
    <source>
        <dbReference type="ARBA" id="ARBA00023136"/>
    </source>
</evidence>
<feature type="region of interest" description="Disordered" evidence="10">
    <location>
        <begin position="1147"/>
        <end position="1212"/>
    </location>
</feature>
<dbReference type="GO" id="GO:0007156">
    <property type="term" value="P:homophilic cell adhesion via plasma membrane adhesion molecules"/>
    <property type="evidence" value="ECO:0007669"/>
    <property type="project" value="InterPro"/>
</dbReference>
<keyword evidence="7 11" id="KW-0472">Membrane</keyword>
<feature type="domain" description="Cadherin" evidence="12">
    <location>
        <begin position="358"/>
        <end position="462"/>
    </location>
</feature>
<dbReference type="Pfam" id="PF00028">
    <property type="entry name" value="Cadherin"/>
    <property type="match status" value="7"/>
</dbReference>
<dbReference type="FunFam" id="2.60.40.60:FF:000021">
    <property type="entry name" value="FAT atypical cadherin 1"/>
    <property type="match status" value="1"/>
</dbReference>
<dbReference type="InterPro" id="IPR020894">
    <property type="entry name" value="Cadherin_CS"/>
</dbReference>
<dbReference type="FunFam" id="2.60.40.60:FF:000092">
    <property type="entry name" value="Protocadherin 8"/>
    <property type="match status" value="1"/>
</dbReference>
<keyword evidence="5 9" id="KW-0106">Calcium</keyword>
<dbReference type="GO" id="GO:0016342">
    <property type="term" value="C:catenin complex"/>
    <property type="evidence" value="ECO:0007669"/>
    <property type="project" value="TreeGrafter"/>
</dbReference>
<evidence type="ECO:0000256" key="3">
    <source>
        <dbReference type="ARBA" id="ARBA00022729"/>
    </source>
</evidence>
<dbReference type="GO" id="GO:0005912">
    <property type="term" value="C:adherens junction"/>
    <property type="evidence" value="ECO:0007669"/>
    <property type="project" value="TreeGrafter"/>
</dbReference>
<evidence type="ECO:0000256" key="6">
    <source>
        <dbReference type="ARBA" id="ARBA00022989"/>
    </source>
</evidence>
<keyword evidence="8" id="KW-0325">Glycoprotein</keyword>
<feature type="transmembrane region" description="Helical" evidence="11">
    <location>
        <begin position="1070"/>
        <end position="1092"/>
    </location>
</feature>
<dbReference type="InterPro" id="IPR041201">
    <property type="entry name" value="PTPRJ_TM"/>
</dbReference>
<dbReference type="GO" id="GO:0000902">
    <property type="term" value="P:cell morphogenesis"/>
    <property type="evidence" value="ECO:0007669"/>
    <property type="project" value="TreeGrafter"/>
</dbReference>
<keyword evidence="2 11" id="KW-0812">Transmembrane</keyword>
<dbReference type="AlphaFoldDB" id="A0A3M6TD71"/>
<dbReference type="GO" id="GO:0008013">
    <property type="term" value="F:beta-catenin binding"/>
    <property type="evidence" value="ECO:0007669"/>
    <property type="project" value="TreeGrafter"/>
</dbReference>
<evidence type="ECO:0000313" key="13">
    <source>
        <dbReference type="EMBL" id="RMX39281.1"/>
    </source>
</evidence>
<dbReference type="OrthoDB" id="5952955at2759"/>
<dbReference type="InterPro" id="IPR039808">
    <property type="entry name" value="Cadherin"/>
</dbReference>
<dbReference type="PRINTS" id="PR00205">
    <property type="entry name" value="CADHERIN"/>
</dbReference>
<feature type="domain" description="Cadherin" evidence="12">
    <location>
        <begin position="801"/>
        <end position="907"/>
    </location>
</feature>
<proteinExistence type="predicted"/>
<feature type="domain" description="Cadherin" evidence="12">
    <location>
        <begin position="149"/>
        <end position="257"/>
    </location>
</feature>